<reference evidence="2" key="1">
    <citation type="submission" date="2022-04" db="EMBL/GenBank/DDBJ databases">
        <title>A functionally conserved STORR gene fusion in Papaver species that diverged 16.8 million years ago.</title>
        <authorList>
            <person name="Catania T."/>
        </authorList>
    </citation>
    <scope>NUCLEOTIDE SEQUENCE</scope>
    <source>
        <strain evidence="2">S-188037</strain>
    </source>
</reference>
<feature type="domain" description="RNA helicase aquarius insertion" evidence="1">
    <location>
        <begin position="35"/>
        <end position="63"/>
    </location>
</feature>
<comment type="caution">
    <text evidence="2">The sequence shown here is derived from an EMBL/GenBank/DDBJ whole genome shotgun (WGS) entry which is preliminary data.</text>
</comment>
<protein>
    <recommendedName>
        <fullName evidence="1">RNA helicase aquarius insertion domain-containing protein</fullName>
    </recommendedName>
</protein>
<dbReference type="EMBL" id="JAJJMB010008291">
    <property type="protein sequence ID" value="KAI3924676.1"/>
    <property type="molecule type" value="Genomic_DNA"/>
</dbReference>
<evidence type="ECO:0000259" key="1">
    <source>
        <dbReference type="Pfam" id="PF21144"/>
    </source>
</evidence>
<dbReference type="Pfam" id="PF21144">
    <property type="entry name" value="Aquarius_N_3rd"/>
    <property type="match status" value="1"/>
</dbReference>
<name>A0AAD4SUR4_9MAGN</name>
<accession>A0AAD4SUR4</accession>
<dbReference type="AlphaFoldDB" id="A0AAD4SUR4"/>
<keyword evidence="3" id="KW-1185">Reference proteome</keyword>
<dbReference type="Proteomes" id="UP001202328">
    <property type="component" value="Unassembled WGS sequence"/>
</dbReference>
<dbReference type="InterPro" id="IPR048967">
    <property type="entry name" value="Aquarius_insert"/>
</dbReference>
<gene>
    <name evidence="2" type="ORF">MKW98_005680</name>
</gene>
<sequence>MNESCIVPDWLRNIFLGNGGNPSAAEWTNMPDFLGTVDFNDTFLAADHLRIRFPHYQVRWQRSFTS</sequence>
<evidence type="ECO:0000313" key="2">
    <source>
        <dbReference type="EMBL" id="KAI3924676.1"/>
    </source>
</evidence>
<proteinExistence type="predicted"/>
<evidence type="ECO:0000313" key="3">
    <source>
        <dbReference type="Proteomes" id="UP001202328"/>
    </source>
</evidence>
<organism evidence="2 3">
    <name type="scientific">Papaver atlanticum</name>
    <dbReference type="NCBI Taxonomy" id="357466"/>
    <lineage>
        <taxon>Eukaryota</taxon>
        <taxon>Viridiplantae</taxon>
        <taxon>Streptophyta</taxon>
        <taxon>Embryophyta</taxon>
        <taxon>Tracheophyta</taxon>
        <taxon>Spermatophyta</taxon>
        <taxon>Magnoliopsida</taxon>
        <taxon>Ranunculales</taxon>
        <taxon>Papaveraceae</taxon>
        <taxon>Papaveroideae</taxon>
        <taxon>Papaver</taxon>
    </lineage>
</organism>